<dbReference type="InterPro" id="IPR029001">
    <property type="entry name" value="ITPase-like_fam"/>
</dbReference>
<dbReference type="GO" id="GO:0009117">
    <property type="term" value="P:nucleotide metabolic process"/>
    <property type="evidence" value="ECO:0007669"/>
    <property type="project" value="UniProtKB-KW"/>
</dbReference>
<dbReference type="Gene3D" id="3.90.950.10">
    <property type="match status" value="1"/>
</dbReference>
<evidence type="ECO:0000256" key="3">
    <source>
        <dbReference type="ARBA" id="ARBA00022723"/>
    </source>
</evidence>
<comment type="catalytic activity">
    <reaction evidence="11">
        <text>XTP + H2O = XDP + phosphate + H(+)</text>
        <dbReference type="Rhea" id="RHEA:28406"/>
        <dbReference type="ChEBI" id="CHEBI:15377"/>
        <dbReference type="ChEBI" id="CHEBI:15378"/>
        <dbReference type="ChEBI" id="CHEBI:43474"/>
        <dbReference type="ChEBI" id="CHEBI:59884"/>
        <dbReference type="ChEBI" id="CHEBI:61314"/>
        <dbReference type="EC" id="3.6.1.73"/>
    </reaction>
</comment>
<dbReference type="InterPro" id="IPR050299">
    <property type="entry name" value="YjjX_NTPase"/>
</dbReference>
<dbReference type="EC" id="3.6.1.73" evidence="9"/>
<evidence type="ECO:0000256" key="7">
    <source>
        <dbReference type="ARBA" id="ARBA00023080"/>
    </source>
</evidence>
<keyword evidence="8" id="KW-0464">Manganese</keyword>
<evidence type="ECO:0000256" key="10">
    <source>
        <dbReference type="ARBA" id="ARBA00048174"/>
    </source>
</evidence>
<evidence type="ECO:0000259" key="12">
    <source>
        <dbReference type="Pfam" id="PF01931"/>
    </source>
</evidence>
<dbReference type="EMBL" id="JALLPJ020000323">
    <property type="protein sequence ID" value="KAL3795315.1"/>
    <property type="molecule type" value="Genomic_DNA"/>
</dbReference>
<dbReference type="Proteomes" id="UP001530400">
    <property type="component" value="Unassembled WGS sequence"/>
</dbReference>
<dbReference type="GO" id="GO:0103023">
    <property type="term" value="F:ITPase activity"/>
    <property type="evidence" value="ECO:0007669"/>
    <property type="project" value="UniProtKB-EC"/>
</dbReference>
<dbReference type="PANTHER" id="PTHR34699:SF2">
    <property type="entry name" value="NON-CANONICAL PURINE NTP PHOSPHATASE_PRRC1 DOMAIN-CONTAINING PROTEIN"/>
    <property type="match status" value="1"/>
</dbReference>
<evidence type="ECO:0000256" key="2">
    <source>
        <dbReference type="ARBA" id="ARBA00001946"/>
    </source>
</evidence>
<comment type="catalytic activity">
    <reaction evidence="10">
        <text>ITP + H2O = IDP + phosphate + H(+)</text>
        <dbReference type="Rhea" id="RHEA:28330"/>
        <dbReference type="ChEBI" id="CHEBI:15377"/>
        <dbReference type="ChEBI" id="CHEBI:15378"/>
        <dbReference type="ChEBI" id="CHEBI:43474"/>
        <dbReference type="ChEBI" id="CHEBI:58280"/>
        <dbReference type="ChEBI" id="CHEBI:61402"/>
        <dbReference type="EC" id="3.6.1.73"/>
    </reaction>
</comment>
<dbReference type="InterPro" id="IPR026533">
    <property type="entry name" value="NTPase/PRRC1"/>
</dbReference>
<dbReference type="Pfam" id="PF01931">
    <property type="entry name" value="NTPase_I-T"/>
    <property type="match status" value="1"/>
</dbReference>
<keyword evidence="3" id="KW-0479">Metal-binding</keyword>
<evidence type="ECO:0000256" key="4">
    <source>
        <dbReference type="ARBA" id="ARBA00022741"/>
    </source>
</evidence>
<evidence type="ECO:0000256" key="8">
    <source>
        <dbReference type="ARBA" id="ARBA00023211"/>
    </source>
</evidence>
<dbReference type="SUPFAM" id="SSF52972">
    <property type="entry name" value="ITPase-like"/>
    <property type="match status" value="1"/>
</dbReference>
<keyword evidence="4" id="KW-0547">Nucleotide-binding</keyword>
<keyword evidence="7" id="KW-0546">Nucleotide metabolism</keyword>
<evidence type="ECO:0000313" key="14">
    <source>
        <dbReference type="Proteomes" id="UP001530400"/>
    </source>
</evidence>
<sequence length="183" mass="20049">MISLPYGDNETKLGAYNRAAAALSFANNANSNRHNGKQVDFAVGLEGGLEKCIHPQTNEEQLYCMAWMAVVGNKNIGSQHTKDDTDTTPSSAEESIASSEMLYWSYAKTASFLLPPAITELVLHQNMELGHADDAVFDRTNSKHGSGTVGILTGGEIDRKMYYVHALKLCLIPWLNDGLYLTH</sequence>
<proteinExistence type="predicted"/>
<keyword evidence="14" id="KW-1185">Reference proteome</keyword>
<gene>
    <name evidence="13" type="ORF">ACHAWO_006949</name>
</gene>
<comment type="cofactor">
    <cofactor evidence="2">
        <name>Mg(2+)</name>
        <dbReference type="ChEBI" id="CHEBI:18420"/>
    </cofactor>
</comment>
<evidence type="ECO:0000256" key="9">
    <source>
        <dbReference type="ARBA" id="ARBA00038901"/>
    </source>
</evidence>
<keyword evidence="6" id="KW-0460">Magnesium</keyword>
<feature type="domain" description="Non-canonical purine NTP phosphatase/PRRC1" evidence="12">
    <location>
        <begin position="5"/>
        <end position="175"/>
    </location>
</feature>
<evidence type="ECO:0000256" key="11">
    <source>
        <dbReference type="ARBA" id="ARBA00048781"/>
    </source>
</evidence>
<name>A0ABD3QAY7_9STRA</name>
<comment type="cofactor">
    <cofactor evidence="1">
        <name>Mn(2+)</name>
        <dbReference type="ChEBI" id="CHEBI:29035"/>
    </cofactor>
</comment>
<comment type="caution">
    <text evidence="13">The sequence shown here is derived from an EMBL/GenBank/DDBJ whole genome shotgun (WGS) entry which is preliminary data.</text>
</comment>
<protein>
    <recommendedName>
        <fullName evidence="9">inosine/xanthosine triphosphatase</fullName>
        <ecNumber evidence="9">3.6.1.73</ecNumber>
    </recommendedName>
</protein>
<reference evidence="13 14" key="1">
    <citation type="submission" date="2024-10" db="EMBL/GenBank/DDBJ databases">
        <title>Updated reference genomes for cyclostephanoid diatoms.</title>
        <authorList>
            <person name="Roberts W.R."/>
            <person name="Alverson A.J."/>
        </authorList>
    </citation>
    <scope>NUCLEOTIDE SEQUENCE [LARGE SCALE GENOMIC DNA]</scope>
    <source>
        <strain evidence="13 14">AJA010-31</strain>
    </source>
</reference>
<evidence type="ECO:0000313" key="13">
    <source>
        <dbReference type="EMBL" id="KAL3795315.1"/>
    </source>
</evidence>
<dbReference type="AlphaFoldDB" id="A0ABD3QAY7"/>
<keyword evidence="5" id="KW-0378">Hydrolase</keyword>
<evidence type="ECO:0000256" key="6">
    <source>
        <dbReference type="ARBA" id="ARBA00022842"/>
    </source>
</evidence>
<dbReference type="GO" id="GO:0000166">
    <property type="term" value="F:nucleotide binding"/>
    <property type="evidence" value="ECO:0007669"/>
    <property type="project" value="UniProtKB-KW"/>
</dbReference>
<dbReference type="GO" id="GO:0046872">
    <property type="term" value="F:metal ion binding"/>
    <property type="evidence" value="ECO:0007669"/>
    <property type="project" value="UniProtKB-KW"/>
</dbReference>
<organism evidence="13 14">
    <name type="scientific">Cyclotella atomus</name>
    <dbReference type="NCBI Taxonomy" id="382360"/>
    <lineage>
        <taxon>Eukaryota</taxon>
        <taxon>Sar</taxon>
        <taxon>Stramenopiles</taxon>
        <taxon>Ochrophyta</taxon>
        <taxon>Bacillariophyta</taxon>
        <taxon>Coscinodiscophyceae</taxon>
        <taxon>Thalassiosirophycidae</taxon>
        <taxon>Stephanodiscales</taxon>
        <taxon>Stephanodiscaceae</taxon>
        <taxon>Cyclotella</taxon>
    </lineage>
</organism>
<evidence type="ECO:0000256" key="1">
    <source>
        <dbReference type="ARBA" id="ARBA00001936"/>
    </source>
</evidence>
<evidence type="ECO:0000256" key="5">
    <source>
        <dbReference type="ARBA" id="ARBA00022801"/>
    </source>
</evidence>
<dbReference type="PANTHER" id="PTHR34699">
    <property type="match status" value="1"/>
</dbReference>
<accession>A0ABD3QAY7</accession>